<name>A0A9Q9E3S4_9LACO</name>
<keyword evidence="1" id="KW-1133">Transmembrane helix</keyword>
<organism evidence="2 3">
    <name type="scientific">Fructilactobacillus cliffordii</name>
    <dbReference type="NCBI Taxonomy" id="2940299"/>
    <lineage>
        <taxon>Bacteria</taxon>
        <taxon>Bacillati</taxon>
        <taxon>Bacillota</taxon>
        <taxon>Bacilli</taxon>
        <taxon>Lactobacillales</taxon>
        <taxon>Lactobacillaceae</taxon>
        <taxon>Fructilactobacillus</taxon>
    </lineage>
</organism>
<feature type="transmembrane region" description="Helical" evidence="1">
    <location>
        <begin position="41"/>
        <end position="63"/>
    </location>
</feature>
<evidence type="ECO:0000256" key="1">
    <source>
        <dbReference type="SAM" id="Phobius"/>
    </source>
</evidence>
<evidence type="ECO:0000313" key="2">
    <source>
        <dbReference type="EMBL" id="USS89828.1"/>
    </source>
</evidence>
<accession>A0A9Q9E3S4</accession>
<reference evidence="2" key="1">
    <citation type="submission" date="2022-05" db="EMBL/GenBank/DDBJ databases">
        <authorList>
            <person name="Oliphant S.A."/>
            <person name="Watson-Haigh N.S."/>
            <person name="Sumby K.M."/>
            <person name="Gardner J.M."/>
            <person name="Jiranek V."/>
        </authorList>
    </citation>
    <scope>NUCLEOTIDE SEQUENCE</scope>
    <source>
        <strain evidence="2">KI4_B1</strain>
    </source>
</reference>
<keyword evidence="3" id="KW-1185">Reference proteome</keyword>
<keyword evidence="1" id="KW-0812">Transmembrane</keyword>
<dbReference type="AlphaFoldDB" id="A0A9Q9E3S4"/>
<protein>
    <submittedName>
        <fullName evidence="2">Uncharacterized protein</fullName>
    </submittedName>
</protein>
<sequence>MINLLALLFALLLAGNGIYFLLHQHRSFLLFRPENNPKLQQILKISGSCLLILAGLTVGAILLNNTPLLVIALVGGCLGCLIPELLLVPFMNH</sequence>
<proteinExistence type="predicted"/>
<feature type="transmembrane region" description="Helical" evidence="1">
    <location>
        <begin position="70"/>
        <end position="91"/>
    </location>
</feature>
<dbReference type="RefSeq" id="WP_252767375.1">
    <property type="nucleotide sequence ID" value="NZ_CP097119.1"/>
</dbReference>
<dbReference type="EMBL" id="CP097119">
    <property type="protein sequence ID" value="USS89828.1"/>
    <property type="molecule type" value="Genomic_DNA"/>
</dbReference>
<keyword evidence="1" id="KW-0472">Membrane</keyword>
<dbReference type="Proteomes" id="UP001055911">
    <property type="component" value="Chromosome"/>
</dbReference>
<gene>
    <name evidence="2" type="ORF">M3M40_03380</name>
</gene>
<evidence type="ECO:0000313" key="3">
    <source>
        <dbReference type="Proteomes" id="UP001055911"/>
    </source>
</evidence>